<feature type="compositionally biased region" description="Gly residues" evidence="2">
    <location>
        <begin position="36"/>
        <end position="63"/>
    </location>
</feature>
<evidence type="ECO:0000313" key="5">
    <source>
        <dbReference type="Proteomes" id="UP001642540"/>
    </source>
</evidence>
<gene>
    <name evidence="4" type="ORF">ODALV1_LOCUS20350</name>
</gene>
<reference evidence="4 5" key="1">
    <citation type="submission" date="2024-08" db="EMBL/GenBank/DDBJ databases">
        <authorList>
            <person name="Cucini C."/>
            <person name="Frati F."/>
        </authorList>
    </citation>
    <scope>NUCLEOTIDE SEQUENCE [LARGE SCALE GENOMIC DNA]</scope>
</reference>
<feature type="compositionally biased region" description="Basic and acidic residues" evidence="2">
    <location>
        <begin position="517"/>
        <end position="526"/>
    </location>
</feature>
<dbReference type="Proteomes" id="UP001642540">
    <property type="component" value="Unassembled WGS sequence"/>
</dbReference>
<dbReference type="PANTHER" id="PTHR12281">
    <property type="entry name" value="RP42 RELATED"/>
    <property type="match status" value="1"/>
</dbReference>
<feature type="domain" description="DCUN1" evidence="3">
    <location>
        <begin position="140"/>
        <end position="332"/>
    </location>
</feature>
<comment type="caution">
    <text evidence="4">The sequence shown here is derived from an EMBL/GenBank/DDBJ whole genome shotgun (WGS) entry which is preliminary data.</text>
</comment>
<dbReference type="Gene3D" id="1.10.238.200">
    <property type="entry name" value="Cullin, PONY binding domain"/>
    <property type="match status" value="1"/>
</dbReference>
<dbReference type="PANTHER" id="PTHR12281:SF31">
    <property type="entry name" value="DCN1-LIKE PROTEIN 3"/>
    <property type="match status" value="1"/>
</dbReference>
<feature type="region of interest" description="Disordered" evidence="2">
    <location>
        <begin position="378"/>
        <end position="411"/>
    </location>
</feature>
<evidence type="ECO:0000259" key="3">
    <source>
        <dbReference type="PROSITE" id="PS51229"/>
    </source>
</evidence>
<dbReference type="PROSITE" id="PS51229">
    <property type="entry name" value="DCUN1"/>
    <property type="match status" value="1"/>
</dbReference>
<keyword evidence="5" id="KW-1185">Reference proteome</keyword>
<comment type="function">
    <text evidence="1">Neddylation of cullins play an essential role in the regulation of SCF-type complexes activity.</text>
</comment>
<feature type="compositionally biased region" description="Low complexity" evidence="2">
    <location>
        <begin position="398"/>
        <end position="411"/>
    </location>
</feature>
<dbReference type="InterPro" id="IPR014764">
    <property type="entry name" value="DCN-prot"/>
</dbReference>
<sequence>MGNCVSCTEPSSHEQPDRWLTDGDKKISELQTPGSLGAGASGGMSGKNSEGGGGGNGRDGFGNGSCTPGSASTPHHNHHHMISSMDGAASGPTSVSSSQKAEKKTFYSRIPPLGRSGSDKKSSIISNSTSSSIKDNNNAYSETKIAAVFEQYKDPHEDLILAEGIEKLCKDLEVKPEDFKVLVLAWKFGAEQMCRFTRDEFYRGMKELKTDNVKGIQARLPDCVAEVLSDSTMFKDLYRFAFRFGLDNELGQRILPVEMATSLWRVVFSQREPPLLERWICFLEAHPHIRGIPRDTWNMFLNFVETVDNDLSSYDDTEAWPSLFDDFVEYENDRLNQNLTSSIVSNNMMMAGDKSDQIMMIMAMDDFTTIPPPAPFASTTTTYISSSTPDSSDHRDGCSGSSSSHVKSNSVKVVPIVTSTTTITHHHHHPHQLMSIDTSASSGYTKIIHTPTTTSNSSNPIPISSQLTYCSPTPVSASSYNSTTVITSKQAGDDNTSSSSISSTTPTATSYHPFGYKSRERELSDV</sequence>
<name>A0ABP1RDU1_9HEXA</name>
<evidence type="ECO:0000256" key="1">
    <source>
        <dbReference type="RuleBase" id="RU410713"/>
    </source>
</evidence>
<dbReference type="InterPro" id="IPR042460">
    <property type="entry name" value="DCN1-like_PONY"/>
</dbReference>
<protein>
    <recommendedName>
        <fullName evidence="1">Defective in cullin neddylation protein</fullName>
    </recommendedName>
</protein>
<accession>A0ABP1RDU1</accession>
<feature type="compositionally biased region" description="Low complexity" evidence="2">
    <location>
        <begin position="378"/>
        <end position="390"/>
    </location>
</feature>
<dbReference type="Pfam" id="PF03556">
    <property type="entry name" value="Cullin_binding"/>
    <property type="match status" value="1"/>
</dbReference>
<feature type="region of interest" description="Disordered" evidence="2">
    <location>
        <begin position="488"/>
        <end position="526"/>
    </location>
</feature>
<feature type="compositionally biased region" description="Low complexity" evidence="2">
    <location>
        <begin position="123"/>
        <end position="136"/>
    </location>
</feature>
<feature type="compositionally biased region" description="Low complexity" evidence="2">
    <location>
        <begin position="496"/>
        <end position="510"/>
    </location>
</feature>
<organism evidence="4 5">
    <name type="scientific">Orchesella dallaii</name>
    <dbReference type="NCBI Taxonomy" id="48710"/>
    <lineage>
        <taxon>Eukaryota</taxon>
        <taxon>Metazoa</taxon>
        <taxon>Ecdysozoa</taxon>
        <taxon>Arthropoda</taxon>
        <taxon>Hexapoda</taxon>
        <taxon>Collembola</taxon>
        <taxon>Entomobryomorpha</taxon>
        <taxon>Entomobryoidea</taxon>
        <taxon>Orchesellidae</taxon>
        <taxon>Orchesellinae</taxon>
        <taxon>Orchesella</taxon>
    </lineage>
</organism>
<feature type="region of interest" description="Disordered" evidence="2">
    <location>
        <begin position="1"/>
        <end position="136"/>
    </location>
</feature>
<dbReference type="EMBL" id="CAXLJM020000068">
    <property type="protein sequence ID" value="CAL8123861.1"/>
    <property type="molecule type" value="Genomic_DNA"/>
</dbReference>
<feature type="compositionally biased region" description="Polar residues" evidence="2">
    <location>
        <begin position="1"/>
        <end position="10"/>
    </location>
</feature>
<dbReference type="Gene3D" id="1.10.238.10">
    <property type="entry name" value="EF-hand"/>
    <property type="match status" value="1"/>
</dbReference>
<evidence type="ECO:0000256" key="2">
    <source>
        <dbReference type="SAM" id="MobiDB-lite"/>
    </source>
</evidence>
<dbReference type="InterPro" id="IPR005176">
    <property type="entry name" value="PONY_dom"/>
</dbReference>
<feature type="compositionally biased region" description="Basic and acidic residues" evidence="2">
    <location>
        <begin position="11"/>
        <end position="28"/>
    </location>
</feature>
<evidence type="ECO:0000313" key="4">
    <source>
        <dbReference type="EMBL" id="CAL8123861.1"/>
    </source>
</evidence>
<proteinExistence type="predicted"/>